<organism evidence="2 3">
    <name type="scientific">Aristolochia fimbriata</name>
    <name type="common">White veined hardy Dutchman's pipe vine</name>
    <dbReference type="NCBI Taxonomy" id="158543"/>
    <lineage>
        <taxon>Eukaryota</taxon>
        <taxon>Viridiplantae</taxon>
        <taxon>Streptophyta</taxon>
        <taxon>Embryophyta</taxon>
        <taxon>Tracheophyta</taxon>
        <taxon>Spermatophyta</taxon>
        <taxon>Magnoliopsida</taxon>
        <taxon>Magnoliidae</taxon>
        <taxon>Piperales</taxon>
        <taxon>Aristolochiaceae</taxon>
        <taxon>Aristolochia</taxon>
    </lineage>
</organism>
<gene>
    <name evidence="2" type="ORF">H6P81_001355</name>
</gene>
<keyword evidence="3" id="KW-1185">Reference proteome</keyword>
<evidence type="ECO:0000256" key="1">
    <source>
        <dbReference type="SAM" id="MobiDB-lite"/>
    </source>
</evidence>
<dbReference type="EMBL" id="JAINDJ010000002">
    <property type="protein sequence ID" value="KAG9456847.1"/>
    <property type="molecule type" value="Genomic_DNA"/>
</dbReference>
<feature type="compositionally biased region" description="Basic and acidic residues" evidence="1">
    <location>
        <begin position="41"/>
        <end position="69"/>
    </location>
</feature>
<proteinExistence type="predicted"/>
<accession>A0AAV7F6S2</accession>
<evidence type="ECO:0000313" key="2">
    <source>
        <dbReference type="EMBL" id="KAG9456847.1"/>
    </source>
</evidence>
<reference evidence="2 3" key="1">
    <citation type="submission" date="2021-07" db="EMBL/GenBank/DDBJ databases">
        <title>The Aristolochia fimbriata genome: insights into angiosperm evolution, floral development and chemical biosynthesis.</title>
        <authorList>
            <person name="Jiao Y."/>
        </authorList>
    </citation>
    <scope>NUCLEOTIDE SEQUENCE [LARGE SCALE GENOMIC DNA]</scope>
    <source>
        <strain evidence="2">IBCAS-2021</strain>
        <tissue evidence="2">Leaf</tissue>
    </source>
</reference>
<dbReference type="AlphaFoldDB" id="A0AAV7F6S2"/>
<evidence type="ECO:0000313" key="3">
    <source>
        <dbReference type="Proteomes" id="UP000825729"/>
    </source>
</evidence>
<name>A0AAV7F6S2_ARIFI</name>
<feature type="region of interest" description="Disordered" evidence="1">
    <location>
        <begin position="38"/>
        <end position="69"/>
    </location>
</feature>
<sequence length="69" mass="7905">MDFDALPTGEGMDYGLWKQQARLQSPVSKKSVVADAAMLSHRRDSRPPLLTVDEKEMRSDLSLRMQQRE</sequence>
<dbReference type="Proteomes" id="UP000825729">
    <property type="component" value="Unassembled WGS sequence"/>
</dbReference>
<protein>
    <submittedName>
        <fullName evidence="2">Uncharacterized protein</fullName>
    </submittedName>
</protein>
<comment type="caution">
    <text evidence="2">The sequence shown here is derived from an EMBL/GenBank/DDBJ whole genome shotgun (WGS) entry which is preliminary data.</text>
</comment>